<name>A0A6A2Y2J7_HIBSY</name>
<dbReference type="SMART" id="SM00951">
    <property type="entry name" value="QLQ"/>
    <property type="match status" value="1"/>
</dbReference>
<comment type="caution">
    <text evidence="9">The sequence shown here is derived from an EMBL/GenBank/DDBJ whole genome shotgun (WGS) entry which is preliminary data.</text>
</comment>
<feature type="compositionally biased region" description="Low complexity" evidence="6">
    <location>
        <begin position="369"/>
        <end position="379"/>
    </location>
</feature>
<keyword evidence="3 4" id="KW-0539">Nucleus</keyword>
<evidence type="ECO:0000256" key="6">
    <source>
        <dbReference type="SAM" id="MobiDB-lite"/>
    </source>
</evidence>
<keyword evidence="5" id="KW-0804">Transcription</keyword>
<dbReference type="InterPro" id="IPR014978">
    <property type="entry name" value="Gln-Leu-Gln_QLQ"/>
</dbReference>
<comment type="subcellular location">
    <subcellularLocation>
        <location evidence="1 4 5">Nucleus</location>
    </subcellularLocation>
</comment>
<feature type="region of interest" description="Disordered" evidence="6">
    <location>
        <begin position="289"/>
        <end position="309"/>
    </location>
</feature>
<dbReference type="EMBL" id="VEPZ02001600">
    <property type="protein sequence ID" value="KAE8666149.1"/>
    <property type="molecule type" value="Genomic_DNA"/>
</dbReference>
<protein>
    <recommendedName>
        <fullName evidence="5">Growth-regulating factor</fullName>
    </recommendedName>
</protein>
<comment type="domain">
    <text evidence="5">The QLQ domain and WRC domain may be involved in protein-protein interaction and DNA-binding, respectively.</text>
</comment>
<evidence type="ECO:0000256" key="4">
    <source>
        <dbReference type="PROSITE-ProRule" id="PRU01002"/>
    </source>
</evidence>
<evidence type="ECO:0000256" key="3">
    <source>
        <dbReference type="ARBA" id="ARBA00023242"/>
    </source>
</evidence>
<dbReference type="InterPro" id="IPR031137">
    <property type="entry name" value="GRF"/>
</dbReference>
<feature type="domain" description="QLQ" evidence="7">
    <location>
        <begin position="71"/>
        <end position="106"/>
    </location>
</feature>
<accession>A0A6A2Y2J7</accession>
<dbReference type="Pfam" id="PF08880">
    <property type="entry name" value="QLQ"/>
    <property type="match status" value="1"/>
</dbReference>
<feature type="domain" description="WRC" evidence="8">
    <location>
        <begin position="139"/>
        <end position="183"/>
    </location>
</feature>
<feature type="region of interest" description="Disordered" evidence="6">
    <location>
        <begin position="246"/>
        <end position="268"/>
    </location>
</feature>
<dbReference type="AlphaFoldDB" id="A0A6A2Y2J7"/>
<evidence type="ECO:0000256" key="5">
    <source>
        <dbReference type="RuleBase" id="RU367127"/>
    </source>
</evidence>
<evidence type="ECO:0000313" key="10">
    <source>
        <dbReference type="Proteomes" id="UP000436088"/>
    </source>
</evidence>
<feature type="region of interest" description="Disordered" evidence="6">
    <location>
        <begin position="172"/>
        <end position="193"/>
    </location>
</feature>
<evidence type="ECO:0000256" key="1">
    <source>
        <dbReference type="ARBA" id="ARBA00004123"/>
    </source>
</evidence>
<dbReference type="PROSITE" id="PS51667">
    <property type="entry name" value="WRC"/>
    <property type="match status" value="1"/>
</dbReference>
<evidence type="ECO:0000313" key="9">
    <source>
        <dbReference type="EMBL" id="KAE8666149.1"/>
    </source>
</evidence>
<organism evidence="9 10">
    <name type="scientific">Hibiscus syriacus</name>
    <name type="common">Rose of Sharon</name>
    <dbReference type="NCBI Taxonomy" id="106335"/>
    <lineage>
        <taxon>Eukaryota</taxon>
        <taxon>Viridiplantae</taxon>
        <taxon>Streptophyta</taxon>
        <taxon>Embryophyta</taxon>
        <taxon>Tracheophyta</taxon>
        <taxon>Spermatophyta</taxon>
        <taxon>Magnoliopsida</taxon>
        <taxon>eudicotyledons</taxon>
        <taxon>Gunneridae</taxon>
        <taxon>Pentapetalae</taxon>
        <taxon>rosids</taxon>
        <taxon>malvids</taxon>
        <taxon>Malvales</taxon>
        <taxon>Malvaceae</taxon>
        <taxon>Malvoideae</taxon>
        <taxon>Hibiscus</taxon>
    </lineage>
</organism>
<gene>
    <name evidence="9" type="ORF">F3Y22_tig00112507pilonHSYRG00089</name>
</gene>
<comment type="function">
    <text evidence="5">Transcription activator.</text>
</comment>
<dbReference type="PROSITE" id="PS51666">
    <property type="entry name" value="QLQ"/>
    <property type="match status" value="1"/>
</dbReference>
<keyword evidence="5" id="KW-0010">Activator</keyword>
<dbReference type="Proteomes" id="UP000436088">
    <property type="component" value="Unassembled WGS sequence"/>
</dbReference>
<comment type="similarity">
    <text evidence="2 5">Belongs to the GRF family.</text>
</comment>
<sequence length="397" mass="43400">MDLHLKQWRNQHESERQPSAKIPKLLFDHHHQQPSSEPSALPLLVSDSKTKISGDLSATPLPDSNTRMGSYFSLAQWQELELQALIYRYMLAGAAVPSELLQPIKKSLLYSATYFLHHPYSHYQPALLASGYWGRAEMDPEPGRCRRTDGKKWRCSRDVVTGKKYCERHVHRGRNRSRKPVEMPTSSSTANNNATARFSGGAYGAGAIGCGAVQASSAMTTSPLPAVANGLNNFCFSRPSPPIDLLQLSHSSSESRNEHKGLFEAQTDADNRSDVHILRHFFDDWPRTLQDPDNSGANASPLNTASLPESLSSDVSLKLATGKGDQLGTLAGGRDHQLQPPLNWIMDGWTAAPNRVASMGGPLAEALRSSSTTSTSPTSVLHQLTRGSTSEISYIST</sequence>
<feature type="region of interest" description="Disordered" evidence="6">
    <location>
        <begin position="364"/>
        <end position="383"/>
    </location>
</feature>
<reference evidence="9" key="1">
    <citation type="submission" date="2019-09" db="EMBL/GenBank/DDBJ databases">
        <title>Draft genome information of white flower Hibiscus syriacus.</title>
        <authorList>
            <person name="Kim Y.-M."/>
        </authorList>
    </citation>
    <scope>NUCLEOTIDE SEQUENCE [LARGE SCALE GENOMIC DNA]</scope>
    <source>
        <strain evidence="9">YM2019G1</strain>
    </source>
</reference>
<keyword evidence="10" id="KW-1185">Reference proteome</keyword>
<evidence type="ECO:0000259" key="8">
    <source>
        <dbReference type="PROSITE" id="PS51667"/>
    </source>
</evidence>
<dbReference type="PANTHER" id="PTHR31602:SF63">
    <property type="entry name" value="GROWTH-REGULATING FACTOR 3"/>
    <property type="match status" value="1"/>
</dbReference>
<feature type="compositionally biased region" description="Polar residues" evidence="6">
    <location>
        <begin position="291"/>
        <end position="309"/>
    </location>
</feature>
<feature type="short sequence motif" description="Bipartite nuclear localization signal" evidence="4">
    <location>
        <begin position="144"/>
        <end position="154"/>
    </location>
</feature>
<proteinExistence type="inferred from homology"/>
<dbReference type="InterPro" id="IPR014977">
    <property type="entry name" value="WRC_dom"/>
</dbReference>
<evidence type="ECO:0000259" key="7">
    <source>
        <dbReference type="PROSITE" id="PS51666"/>
    </source>
</evidence>
<dbReference type="GO" id="GO:0005634">
    <property type="term" value="C:nucleus"/>
    <property type="evidence" value="ECO:0007669"/>
    <property type="project" value="UniProtKB-SubCell"/>
</dbReference>
<keyword evidence="5" id="KW-0805">Transcription regulation</keyword>
<dbReference type="Pfam" id="PF08879">
    <property type="entry name" value="WRC"/>
    <property type="match status" value="1"/>
</dbReference>
<dbReference type="PANTHER" id="PTHR31602">
    <property type="entry name" value="GROWTH-REGULATING FACTOR 5"/>
    <property type="match status" value="1"/>
</dbReference>
<dbReference type="GO" id="GO:0006351">
    <property type="term" value="P:DNA-templated transcription"/>
    <property type="evidence" value="ECO:0007669"/>
    <property type="project" value="UniProtKB-UniRule"/>
</dbReference>
<dbReference type="GO" id="GO:0006355">
    <property type="term" value="P:regulation of DNA-templated transcription"/>
    <property type="evidence" value="ECO:0007669"/>
    <property type="project" value="InterPro"/>
</dbReference>
<feature type="compositionally biased region" description="Basic and acidic residues" evidence="6">
    <location>
        <begin position="253"/>
        <end position="262"/>
    </location>
</feature>
<dbReference type="OrthoDB" id="1927209at2759"/>
<evidence type="ECO:0000256" key="2">
    <source>
        <dbReference type="ARBA" id="ARBA00008122"/>
    </source>
</evidence>
<dbReference type="GO" id="GO:0005524">
    <property type="term" value="F:ATP binding"/>
    <property type="evidence" value="ECO:0007669"/>
    <property type="project" value="UniProtKB-UniRule"/>
</dbReference>
<feature type="short sequence motif" description="Bipartite nuclear localization signal" evidence="4">
    <location>
        <begin position="172"/>
        <end position="179"/>
    </location>
</feature>
<dbReference type="GO" id="GO:0099402">
    <property type="term" value="P:plant organ development"/>
    <property type="evidence" value="ECO:0007669"/>
    <property type="project" value="UniProtKB-ARBA"/>
</dbReference>